<dbReference type="FunFam" id="1.20.120.1780:FF:000001">
    <property type="entry name" value="4-hydroxybenzoate octaprenyltransferase"/>
    <property type="match status" value="1"/>
</dbReference>
<dbReference type="Gene3D" id="1.20.120.1780">
    <property type="entry name" value="UbiA prenyltransferase"/>
    <property type="match status" value="1"/>
</dbReference>
<dbReference type="InterPro" id="IPR030470">
    <property type="entry name" value="UbiA_prenylTrfase_CS"/>
</dbReference>
<dbReference type="HAMAP" id="MF_01635">
    <property type="entry name" value="UbiA"/>
    <property type="match status" value="1"/>
</dbReference>
<dbReference type="InterPro" id="IPR000537">
    <property type="entry name" value="UbiA_prenyltransferase"/>
</dbReference>
<dbReference type="GO" id="GO:0006744">
    <property type="term" value="P:ubiquinone biosynthetic process"/>
    <property type="evidence" value="ECO:0007669"/>
    <property type="project" value="UniProtKB-UniRule"/>
</dbReference>
<sequence length="289" mass="32754">MPNFQAKWNAYWRLMRADKPIGSWLLLWPTAWGLLLAAEGLPSWHIMSVFFAGTLLMRAAGCVINDVADRKIDGHVERTQARPIVSGEVSTKEALGLFLLLVAIAFLLVLTLNWQTVMLSFVALALAFCYPFMKRYTYLPQFVLGMAFSFGIPMAFMAIREALPWWLWGIYLANLLWTVAYDTMYAMVDRDDDLKIGVKSTAILFGKFDKLLIGLLQISSLLSLLGVYLYLQLGWFAYSGLVIAALMFVQQQRMISERQREACFRAFLHNNKVGMVITLGLVGEFLLPL</sequence>
<evidence type="ECO:0000256" key="9">
    <source>
        <dbReference type="ARBA" id="ARBA00022842"/>
    </source>
</evidence>
<dbReference type="InterPro" id="IPR039653">
    <property type="entry name" value="Prenyltransferase"/>
</dbReference>
<proteinExistence type="inferred from homology"/>
<evidence type="ECO:0000256" key="12">
    <source>
        <dbReference type="HAMAP-Rule" id="MF_01635"/>
    </source>
</evidence>
<keyword evidence="7 12" id="KW-0831">Ubiquinone biosynthesis</keyword>
<dbReference type="FunFam" id="1.10.357.140:FF:000002">
    <property type="entry name" value="4-hydroxybenzoate octaprenyltransferase"/>
    <property type="match status" value="1"/>
</dbReference>
<dbReference type="InterPro" id="IPR044878">
    <property type="entry name" value="UbiA_sf"/>
</dbReference>
<comment type="catalytic activity">
    <reaction evidence="12">
        <text>all-trans-octaprenyl diphosphate + 4-hydroxybenzoate = 4-hydroxy-3-(all-trans-octaprenyl)benzoate + diphosphate</text>
        <dbReference type="Rhea" id="RHEA:27782"/>
        <dbReference type="ChEBI" id="CHEBI:1617"/>
        <dbReference type="ChEBI" id="CHEBI:17879"/>
        <dbReference type="ChEBI" id="CHEBI:33019"/>
        <dbReference type="ChEBI" id="CHEBI:57711"/>
        <dbReference type="EC" id="2.5.1.39"/>
    </reaction>
</comment>
<dbReference type="GO" id="GO:0005886">
    <property type="term" value="C:plasma membrane"/>
    <property type="evidence" value="ECO:0007669"/>
    <property type="project" value="UniProtKB-SubCell"/>
</dbReference>
<organism evidence="14 15">
    <name type="scientific">Planctobacterium marinum</name>
    <dbReference type="NCBI Taxonomy" id="1631968"/>
    <lineage>
        <taxon>Bacteria</taxon>
        <taxon>Pseudomonadati</taxon>
        <taxon>Pseudomonadota</taxon>
        <taxon>Gammaproteobacteria</taxon>
        <taxon>Alteromonadales</taxon>
        <taxon>Alteromonadaceae</taxon>
        <taxon>Planctobacterium</taxon>
    </lineage>
</organism>
<evidence type="ECO:0000256" key="13">
    <source>
        <dbReference type="NCBIfam" id="TIGR01474"/>
    </source>
</evidence>
<reference evidence="14" key="1">
    <citation type="submission" date="2023-01" db="EMBL/GenBank/DDBJ databases">
        <title>Complete genome sequence of Planctobacterium marinum strain Dej080120_11.</title>
        <authorList>
            <person name="Ueki S."/>
            <person name="Maruyama F."/>
        </authorList>
    </citation>
    <scope>NUCLEOTIDE SEQUENCE</scope>
    <source>
        <strain evidence="14">Dej080120_11</strain>
    </source>
</reference>
<protein>
    <recommendedName>
        <fullName evidence="12 13">4-hydroxybenzoate octaprenyltransferase</fullName>
        <ecNumber evidence="12 13">2.5.1.39</ecNumber>
    </recommendedName>
    <alternativeName>
        <fullName evidence="12">4-HB polyprenyltransferase</fullName>
    </alternativeName>
</protein>
<feature type="transmembrane region" description="Helical" evidence="12">
    <location>
        <begin position="89"/>
        <end position="110"/>
    </location>
</feature>
<evidence type="ECO:0000256" key="10">
    <source>
        <dbReference type="ARBA" id="ARBA00022989"/>
    </source>
</evidence>
<dbReference type="GO" id="GO:0008412">
    <property type="term" value="F:4-hydroxybenzoate polyprenyltransferase activity"/>
    <property type="evidence" value="ECO:0007669"/>
    <property type="project" value="UniProtKB-UniRule"/>
</dbReference>
<feature type="transmembrane region" description="Helical" evidence="12">
    <location>
        <begin position="44"/>
        <end position="68"/>
    </location>
</feature>
<dbReference type="PANTHER" id="PTHR11048:SF28">
    <property type="entry name" value="4-HYDROXYBENZOATE POLYPRENYLTRANSFERASE, MITOCHONDRIAL"/>
    <property type="match status" value="1"/>
</dbReference>
<dbReference type="InterPro" id="IPR006370">
    <property type="entry name" value="HB_polyprenyltransferase-like"/>
</dbReference>
<accession>A0AA48KSN7</accession>
<keyword evidence="15" id="KW-1185">Reference proteome</keyword>
<dbReference type="KEGG" id="pmaw:MACH26_00710"/>
<comment type="similarity">
    <text evidence="3 12">Belongs to the UbiA prenyltransferase family.</text>
</comment>
<evidence type="ECO:0000256" key="7">
    <source>
        <dbReference type="ARBA" id="ARBA00022688"/>
    </source>
</evidence>
<dbReference type="EMBL" id="AP027272">
    <property type="protein sequence ID" value="BDX04550.1"/>
    <property type="molecule type" value="Genomic_DNA"/>
</dbReference>
<keyword evidence="10 12" id="KW-1133">Transmembrane helix</keyword>
<evidence type="ECO:0000256" key="6">
    <source>
        <dbReference type="ARBA" id="ARBA00022679"/>
    </source>
</evidence>
<dbReference type="PROSITE" id="PS00943">
    <property type="entry name" value="UBIA"/>
    <property type="match status" value="1"/>
</dbReference>
<evidence type="ECO:0000256" key="2">
    <source>
        <dbReference type="ARBA" id="ARBA00004141"/>
    </source>
</evidence>
<keyword evidence="5 12" id="KW-0997">Cell inner membrane</keyword>
<comment type="cofactor">
    <cofactor evidence="1 12">
        <name>Mg(2+)</name>
        <dbReference type="ChEBI" id="CHEBI:18420"/>
    </cofactor>
</comment>
<feature type="transmembrane region" description="Helical" evidence="12">
    <location>
        <begin position="21"/>
        <end position="38"/>
    </location>
</feature>
<feature type="transmembrane region" description="Helical" evidence="12">
    <location>
        <begin position="233"/>
        <end position="250"/>
    </location>
</feature>
<dbReference type="NCBIfam" id="TIGR01474">
    <property type="entry name" value="ubiA_proteo"/>
    <property type="match status" value="1"/>
</dbReference>
<evidence type="ECO:0000256" key="4">
    <source>
        <dbReference type="ARBA" id="ARBA00022475"/>
    </source>
</evidence>
<feature type="transmembrane region" description="Helical" evidence="12">
    <location>
        <begin position="142"/>
        <end position="159"/>
    </location>
</feature>
<keyword evidence="11 12" id="KW-0472">Membrane</keyword>
<gene>
    <name evidence="12 14" type="primary">ubiA</name>
    <name evidence="14" type="ORF">MACH26_00710</name>
</gene>
<comment type="subcellular location">
    <subcellularLocation>
        <location evidence="12">Cell inner membrane</location>
        <topology evidence="12">Multi-pass membrane protein</topology>
    </subcellularLocation>
    <subcellularLocation>
        <location evidence="2">Membrane</location>
        <topology evidence="2">Multi-pass membrane protein</topology>
    </subcellularLocation>
</comment>
<keyword evidence="6 12" id="KW-0808">Transferase</keyword>
<evidence type="ECO:0000256" key="1">
    <source>
        <dbReference type="ARBA" id="ARBA00001946"/>
    </source>
</evidence>
<keyword evidence="8 12" id="KW-0812">Transmembrane</keyword>
<dbReference type="Pfam" id="PF01040">
    <property type="entry name" value="UbiA"/>
    <property type="match status" value="1"/>
</dbReference>
<name>A0AA48KSN7_9ALTE</name>
<feature type="transmembrane region" description="Helical" evidence="12">
    <location>
        <begin position="165"/>
        <end position="188"/>
    </location>
</feature>
<dbReference type="RefSeq" id="WP_338290329.1">
    <property type="nucleotide sequence ID" value="NZ_AP027272.1"/>
</dbReference>
<dbReference type="Proteomes" id="UP001333710">
    <property type="component" value="Chromosome"/>
</dbReference>
<keyword evidence="4 12" id="KW-1003">Cell membrane</keyword>
<dbReference type="EC" id="2.5.1.39" evidence="12 13"/>
<dbReference type="AlphaFoldDB" id="A0AA48KSN7"/>
<evidence type="ECO:0000313" key="14">
    <source>
        <dbReference type="EMBL" id="BDX04550.1"/>
    </source>
</evidence>
<keyword evidence="9 12" id="KW-0460">Magnesium</keyword>
<dbReference type="Gene3D" id="1.10.357.140">
    <property type="entry name" value="UbiA prenyltransferase"/>
    <property type="match status" value="1"/>
</dbReference>
<comment type="pathway">
    <text evidence="12">Cofactor biosynthesis; ubiquinone biosynthesis.</text>
</comment>
<evidence type="ECO:0000256" key="8">
    <source>
        <dbReference type="ARBA" id="ARBA00022692"/>
    </source>
</evidence>
<dbReference type="CDD" id="cd13959">
    <property type="entry name" value="PT_UbiA_COQ2"/>
    <property type="match status" value="1"/>
</dbReference>
<evidence type="ECO:0000256" key="3">
    <source>
        <dbReference type="ARBA" id="ARBA00005985"/>
    </source>
</evidence>
<evidence type="ECO:0000256" key="5">
    <source>
        <dbReference type="ARBA" id="ARBA00022519"/>
    </source>
</evidence>
<evidence type="ECO:0000313" key="15">
    <source>
        <dbReference type="Proteomes" id="UP001333710"/>
    </source>
</evidence>
<evidence type="ECO:0000256" key="11">
    <source>
        <dbReference type="ARBA" id="ARBA00023136"/>
    </source>
</evidence>
<dbReference type="PANTHER" id="PTHR11048">
    <property type="entry name" value="PRENYLTRANSFERASES"/>
    <property type="match status" value="1"/>
</dbReference>
<comment type="function">
    <text evidence="12">Catalyzes the prenylation of para-hydroxybenzoate (PHB) with an all-trans polyprenyl group. Mediates the second step in the final reaction sequence of ubiquinone-8 (UQ-8) biosynthesis, which is the condensation of the polyisoprenoid side chain with PHB, generating the first membrane-bound Q intermediate 3-octaprenyl-4-hydroxybenzoate.</text>
</comment>